<accession>A0A8J9YJC4</accession>
<name>A0A8J9YJC4_BRALA</name>
<comment type="similarity">
    <text evidence="1">Belongs to the eukaryotic/archaeal RNase P protein component 2 family.</text>
</comment>
<evidence type="ECO:0000313" key="4">
    <source>
        <dbReference type="EMBL" id="CAH1232296.1"/>
    </source>
</evidence>
<feature type="domain" description="Reverse transcriptase" evidence="3">
    <location>
        <begin position="1"/>
        <end position="164"/>
    </location>
</feature>
<dbReference type="Pfam" id="PF01900">
    <property type="entry name" value="RNase_P_Rpp14"/>
    <property type="match status" value="1"/>
</dbReference>
<organism evidence="4 5">
    <name type="scientific">Branchiostoma lanceolatum</name>
    <name type="common">Common lancelet</name>
    <name type="synonym">Amphioxus lanceolatum</name>
    <dbReference type="NCBI Taxonomy" id="7740"/>
    <lineage>
        <taxon>Eukaryota</taxon>
        <taxon>Metazoa</taxon>
        <taxon>Chordata</taxon>
        <taxon>Cephalochordata</taxon>
        <taxon>Leptocardii</taxon>
        <taxon>Amphioxiformes</taxon>
        <taxon>Branchiostomatidae</taxon>
        <taxon>Branchiostoma</taxon>
    </lineage>
</organism>
<dbReference type="InterPro" id="IPR000477">
    <property type="entry name" value="RT_dom"/>
</dbReference>
<dbReference type="InterPro" id="IPR038085">
    <property type="entry name" value="Rnp2-like_sf"/>
</dbReference>
<dbReference type="OrthoDB" id="24745at2759"/>
<dbReference type="Proteomes" id="UP000838412">
    <property type="component" value="Chromosome 1"/>
</dbReference>
<dbReference type="AlphaFoldDB" id="A0A8J9YJC4"/>
<dbReference type="GO" id="GO:0001682">
    <property type="term" value="P:tRNA 5'-leader removal"/>
    <property type="evidence" value="ECO:0007669"/>
    <property type="project" value="InterPro"/>
</dbReference>
<dbReference type="InterPro" id="IPR002759">
    <property type="entry name" value="Pop5/Rpp14/Rnp2-like"/>
</dbReference>
<sequence length="371" mass="41985">MRHGKAFDAVPHQRLLCKLGSYGVKGDLYNWVKDFLASRKQRVVLNGTSSSWTPVRSGIPQGSVLGPVLFVVYINDLPEAVSSTVRIFADDSKLYQGVKDNKGRVNLQKDLEALRDWSASWQLPFNVGKCKVLHMGNNNNRQIYTLGDQVLEETTAEKDLGVTVDNHLKFHTHTAQAKNKGNQMLGLIKKSFANLDEQTLPILFKTMHLKMVRFKHRYVLAELVFGSDLLMYNITQRVVYAAVRDMIEQLHGGYGIGIITPGMTVKYINAYTRMVMVRCRRENLKLLTSAIPFIKHLPDGKGGQLPCFLRTLHVGGSIKACQKWLVEHNRQVLPTLLLRCTSEEEKSRMRTSIFNSTIVKEEPWTEGKNGT</sequence>
<keyword evidence="5" id="KW-1185">Reference proteome</keyword>
<dbReference type="PANTHER" id="PTHR48414">
    <property type="entry name" value="POP5 HOMOLOG, RIBONUCLEASE P_MRP SUBUNIT"/>
    <property type="match status" value="1"/>
</dbReference>
<proteinExistence type="inferred from homology"/>
<dbReference type="PROSITE" id="PS50878">
    <property type="entry name" value="RT_POL"/>
    <property type="match status" value="1"/>
</dbReference>
<reference evidence="4" key="1">
    <citation type="submission" date="2022-01" db="EMBL/GenBank/DDBJ databases">
        <authorList>
            <person name="Braso-Vives M."/>
        </authorList>
    </citation>
    <scope>NUCLEOTIDE SEQUENCE</scope>
</reference>
<dbReference type="GO" id="GO:0030677">
    <property type="term" value="C:ribonuclease P complex"/>
    <property type="evidence" value="ECO:0007669"/>
    <property type="project" value="InterPro"/>
</dbReference>
<dbReference type="Pfam" id="PF00078">
    <property type="entry name" value="RVT_1"/>
    <property type="match status" value="1"/>
</dbReference>
<dbReference type="Gene3D" id="3.30.70.3250">
    <property type="entry name" value="Ribonuclease P, Pop5 subunit"/>
    <property type="match status" value="1"/>
</dbReference>
<keyword evidence="2" id="KW-0819">tRNA processing</keyword>
<evidence type="ECO:0000256" key="1">
    <source>
        <dbReference type="ARBA" id="ARBA00010800"/>
    </source>
</evidence>
<gene>
    <name evidence="4" type="primary">POP5</name>
    <name evidence="4" type="ORF">BLAG_LOCUS1489</name>
</gene>
<evidence type="ECO:0000313" key="5">
    <source>
        <dbReference type="Proteomes" id="UP000838412"/>
    </source>
</evidence>
<protein>
    <submittedName>
        <fullName evidence="4">POP5 protein</fullName>
    </submittedName>
</protein>
<evidence type="ECO:0000259" key="3">
    <source>
        <dbReference type="PROSITE" id="PS50878"/>
    </source>
</evidence>
<evidence type="ECO:0000256" key="2">
    <source>
        <dbReference type="ARBA" id="ARBA00022694"/>
    </source>
</evidence>
<dbReference type="PANTHER" id="PTHR48414:SF1">
    <property type="entry name" value="POP5 HOMOLOG, RIBONUCLEASE P_MRP SUBUNIT"/>
    <property type="match status" value="1"/>
</dbReference>
<dbReference type="EMBL" id="OV696686">
    <property type="protein sequence ID" value="CAH1232296.1"/>
    <property type="molecule type" value="Genomic_DNA"/>
</dbReference>
<dbReference type="SUPFAM" id="SSF160350">
    <property type="entry name" value="Rnp2-like"/>
    <property type="match status" value="1"/>
</dbReference>